<dbReference type="EMBL" id="PITI01000167">
    <property type="protein sequence ID" value="TBU08223.1"/>
    <property type="molecule type" value="Genomic_DNA"/>
</dbReference>
<dbReference type="Proteomes" id="UP000291404">
    <property type="component" value="Unassembled WGS sequence"/>
</dbReference>
<organism evidence="1 2">
    <name type="scientific">Hamiltosporidium magnivora</name>
    <dbReference type="NCBI Taxonomy" id="148818"/>
    <lineage>
        <taxon>Eukaryota</taxon>
        <taxon>Fungi</taxon>
        <taxon>Fungi incertae sedis</taxon>
        <taxon>Microsporidia</taxon>
        <taxon>Dubosqiidae</taxon>
        <taxon>Hamiltosporidium</taxon>
    </lineage>
</organism>
<dbReference type="SUPFAM" id="SSF53098">
    <property type="entry name" value="Ribonuclease H-like"/>
    <property type="match status" value="1"/>
</dbReference>
<comment type="caution">
    <text evidence="1">The sequence shown here is derived from an EMBL/GenBank/DDBJ whole genome shotgun (WGS) entry which is preliminary data.</text>
</comment>
<evidence type="ECO:0008006" key="3">
    <source>
        <dbReference type="Google" id="ProtNLM"/>
    </source>
</evidence>
<protein>
    <recommendedName>
        <fullName evidence="3">Integrase catalytic domain-containing protein</fullName>
    </recommendedName>
</protein>
<dbReference type="GO" id="GO:0003676">
    <property type="term" value="F:nucleic acid binding"/>
    <property type="evidence" value="ECO:0007669"/>
    <property type="project" value="InterPro"/>
</dbReference>
<dbReference type="VEuPathDB" id="MicrosporidiaDB:CWI36_0167p0030"/>
<dbReference type="InterPro" id="IPR012337">
    <property type="entry name" value="RNaseH-like_sf"/>
</dbReference>
<dbReference type="AlphaFoldDB" id="A0A4Q9LJ55"/>
<dbReference type="InterPro" id="IPR036397">
    <property type="entry name" value="RNaseH_sf"/>
</dbReference>
<sequence>MAETYLTDLNIQIIYGRHHNPKAQEQIEKMNQTLKDSMQKKLYVTGTKRWICFYIDVILAYNRTNIVPQINHHYNLLMVNWVYNLLSGNIVTEELKDDLVFVDEIISDVKQQANMIWDIKTQWNLEIGLKETKTCDRDDVKISRRINHNRPSITKSTPHRAMLSLLDSTPPSSCLDSSACRPANTIENLNAPAILEGNRLILLHSMLDSVTAVEQERPRSAILAVRKRFERMPRKSWSAFLANNQLLFIDDLKLFAEDVQKVEGMTNWKNKNNSAPNVQCGGDTATLLEEIGVYKHLGNIEDSRGVPTIKSFEEVQTKLKARVERLYCTRLNARNLFQAIKKNSISLLNYHIDSVSLNVILGAEMHKQPTPPLKQVDNEEEDLKSENRKHILPLILHGITTEKEPKTNTNEELELEEEIEVVEIVEKIILKRKICFFF</sequence>
<proteinExistence type="predicted"/>
<evidence type="ECO:0000313" key="2">
    <source>
        <dbReference type="Proteomes" id="UP000291404"/>
    </source>
</evidence>
<name>A0A4Q9LJ55_9MICR</name>
<evidence type="ECO:0000313" key="1">
    <source>
        <dbReference type="EMBL" id="TBU08223.1"/>
    </source>
</evidence>
<accession>A0A4Q9LJ55</accession>
<dbReference type="Gene3D" id="3.30.420.10">
    <property type="entry name" value="Ribonuclease H-like superfamily/Ribonuclease H"/>
    <property type="match status" value="1"/>
</dbReference>
<dbReference type="VEuPathDB" id="MicrosporidiaDB:CWI39_0214p0010"/>
<keyword evidence="2" id="KW-1185">Reference proteome</keyword>
<reference evidence="1 2" key="1">
    <citation type="submission" date="2017-12" db="EMBL/GenBank/DDBJ databases">
        <authorList>
            <person name="Pombert J.-F."/>
            <person name="Haag K.L."/>
            <person name="Ebert D."/>
        </authorList>
    </citation>
    <scope>NUCLEOTIDE SEQUENCE [LARGE SCALE GENOMIC DNA]</scope>
    <source>
        <strain evidence="1">BE-OM-2</strain>
    </source>
</reference>
<gene>
    <name evidence="1" type="ORF">CWI36_0167p0030</name>
</gene>